<feature type="compositionally biased region" description="Polar residues" evidence="6">
    <location>
        <begin position="1071"/>
        <end position="1106"/>
    </location>
</feature>
<dbReference type="Proteomes" id="UP001228049">
    <property type="component" value="Unassembled WGS sequence"/>
</dbReference>
<comment type="subcellular location">
    <subcellularLocation>
        <location evidence="1">Endosome</location>
    </subcellularLocation>
</comment>
<feature type="compositionally biased region" description="Pro residues" evidence="6">
    <location>
        <begin position="251"/>
        <end position="263"/>
    </location>
</feature>
<evidence type="ECO:0000256" key="2">
    <source>
        <dbReference type="ARBA" id="ARBA00022553"/>
    </source>
</evidence>
<feature type="compositionally biased region" description="Basic residues" evidence="6">
    <location>
        <begin position="735"/>
        <end position="749"/>
    </location>
</feature>
<feature type="region of interest" description="Disordered" evidence="6">
    <location>
        <begin position="244"/>
        <end position="263"/>
    </location>
</feature>
<dbReference type="InterPro" id="IPR001715">
    <property type="entry name" value="CH_dom"/>
</dbReference>
<feature type="compositionally biased region" description="Polar residues" evidence="6">
    <location>
        <begin position="368"/>
        <end position="384"/>
    </location>
</feature>
<dbReference type="InterPro" id="IPR050540">
    <property type="entry name" value="F-actin_Monoox_Mical"/>
</dbReference>
<evidence type="ECO:0000259" key="8">
    <source>
        <dbReference type="PROSITE" id="PS51840"/>
    </source>
</evidence>
<dbReference type="InterPro" id="IPR019448">
    <property type="entry name" value="NT-C2"/>
</dbReference>
<keyword evidence="3" id="KW-0967">Endosome</keyword>
<feature type="region of interest" description="Disordered" evidence="6">
    <location>
        <begin position="312"/>
        <end position="331"/>
    </location>
</feature>
<dbReference type="PANTHER" id="PTHR23167:SF91">
    <property type="entry name" value="EH DOMAIN-BINDING PROTEIN 1-LIKE PROTEIN 1"/>
    <property type="match status" value="1"/>
</dbReference>
<dbReference type="Gene3D" id="1.10.418.10">
    <property type="entry name" value="Calponin-like domain"/>
    <property type="match status" value="1"/>
</dbReference>
<feature type="compositionally biased region" description="Basic and acidic residues" evidence="6">
    <location>
        <begin position="1166"/>
        <end position="1179"/>
    </location>
</feature>
<feature type="compositionally biased region" description="Polar residues" evidence="6">
    <location>
        <begin position="2092"/>
        <end position="2102"/>
    </location>
</feature>
<feature type="compositionally biased region" description="Low complexity" evidence="6">
    <location>
        <begin position="1469"/>
        <end position="1480"/>
    </location>
</feature>
<accession>A0AAD9BWA7</accession>
<evidence type="ECO:0000256" key="4">
    <source>
        <dbReference type="ARBA" id="ARBA00023054"/>
    </source>
</evidence>
<dbReference type="SUPFAM" id="SSF47576">
    <property type="entry name" value="Calponin-homology domain, CH-domain"/>
    <property type="match status" value="1"/>
</dbReference>
<feature type="domain" description="BMERB" evidence="9">
    <location>
        <begin position="2184"/>
        <end position="2340"/>
    </location>
</feature>
<feature type="compositionally biased region" description="Basic residues" evidence="6">
    <location>
        <begin position="1393"/>
        <end position="1402"/>
    </location>
</feature>
<feature type="compositionally biased region" description="Polar residues" evidence="6">
    <location>
        <begin position="1430"/>
        <end position="1449"/>
    </location>
</feature>
<feature type="region of interest" description="Disordered" evidence="6">
    <location>
        <begin position="183"/>
        <end position="207"/>
    </location>
</feature>
<feature type="region of interest" description="Disordered" evidence="6">
    <location>
        <begin position="1893"/>
        <end position="1914"/>
    </location>
</feature>
<feature type="region of interest" description="Disordered" evidence="6">
    <location>
        <begin position="1036"/>
        <end position="1378"/>
    </location>
</feature>
<dbReference type="Pfam" id="PF10358">
    <property type="entry name" value="NT-C2"/>
    <property type="match status" value="1"/>
</dbReference>
<evidence type="ECO:0000259" key="9">
    <source>
        <dbReference type="PROSITE" id="PS51848"/>
    </source>
</evidence>
<feature type="region of interest" description="Disordered" evidence="6">
    <location>
        <begin position="1393"/>
        <end position="1615"/>
    </location>
</feature>
<feature type="compositionally biased region" description="Polar residues" evidence="6">
    <location>
        <begin position="601"/>
        <end position="612"/>
    </location>
</feature>
<dbReference type="InterPro" id="IPR022735">
    <property type="entry name" value="bMERB_dom"/>
</dbReference>
<feature type="compositionally biased region" description="Basic and acidic residues" evidence="6">
    <location>
        <begin position="1282"/>
        <end position="1292"/>
    </location>
</feature>
<feature type="domain" description="C2 NT-type" evidence="8">
    <location>
        <begin position="8"/>
        <end position="157"/>
    </location>
</feature>
<feature type="compositionally biased region" description="Basic and acidic residues" evidence="6">
    <location>
        <begin position="1036"/>
        <end position="1046"/>
    </location>
</feature>
<evidence type="ECO:0000259" key="7">
    <source>
        <dbReference type="PROSITE" id="PS50021"/>
    </source>
</evidence>
<evidence type="ECO:0000313" key="11">
    <source>
        <dbReference type="Proteomes" id="UP001228049"/>
    </source>
</evidence>
<dbReference type="SMART" id="SM00033">
    <property type="entry name" value="CH"/>
    <property type="match status" value="1"/>
</dbReference>
<evidence type="ECO:0000256" key="5">
    <source>
        <dbReference type="SAM" id="Coils"/>
    </source>
</evidence>
<dbReference type="GO" id="GO:0005768">
    <property type="term" value="C:endosome"/>
    <property type="evidence" value="ECO:0007669"/>
    <property type="project" value="UniProtKB-SubCell"/>
</dbReference>
<protein>
    <submittedName>
        <fullName evidence="10">EH domain-binding protein 1</fullName>
    </submittedName>
</protein>
<reference evidence="10" key="1">
    <citation type="submission" date="2023-04" db="EMBL/GenBank/DDBJ databases">
        <title>Chromosome-level genome of Chaenocephalus aceratus.</title>
        <authorList>
            <person name="Park H."/>
        </authorList>
    </citation>
    <scope>NUCLEOTIDE SEQUENCE</scope>
    <source>
        <strain evidence="10">DE</strain>
        <tissue evidence="10">Muscle</tissue>
    </source>
</reference>
<feature type="region of interest" description="Disordered" evidence="6">
    <location>
        <begin position="1645"/>
        <end position="1720"/>
    </location>
</feature>
<feature type="region of interest" description="Disordered" evidence="6">
    <location>
        <begin position="931"/>
        <end position="950"/>
    </location>
</feature>
<feature type="compositionally biased region" description="Low complexity" evidence="6">
    <location>
        <begin position="456"/>
        <end position="474"/>
    </location>
</feature>
<keyword evidence="11" id="KW-1185">Reference proteome</keyword>
<feature type="compositionally biased region" description="Basic and acidic residues" evidence="6">
    <location>
        <begin position="1055"/>
        <end position="1070"/>
    </location>
</feature>
<dbReference type="FunFam" id="1.10.418.10:FF:000023">
    <property type="entry name" value="EH domain-binding protein 1 isoform X1"/>
    <property type="match status" value="1"/>
</dbReference>
<feature type="region of interest" description="Disordered" evidence="6">
    <location>
        <begin position="2147"/>
        <end position="2198"/>
    </location>
</feature>
<feature type="compositionally biased region" description="Low complexity" evidence="6">
    <location>
        <begin position="426"/>
        <end position="437"/>
    </location>
</feature>
<feature type="compositionally biased region" description="Basic and acidic residues" evidence="6">
    <location>
        <begin position="1143"/>
        <end position="1159"/>
    </location>
</feature>
<feature type="compositionally biased region" description="Basic and acidic residues" evidence="6">
    <location>
        <begin position="815"/>
        <end position="832"/>
    </location>
</feature>
<keyword evidence="4 5" id="KW-0175">Coiled coil</keyword>
<feature type="region of interest" description="Disordered" evidence="6">
    <location>
        <begin position="1726"/>
        <end position="1745"/>
    </location>
</feature>
<feature type="compositionally biased region" description="Basic and acidic residues" evidence="6">
    <location>
        <begin position="1407"/>
        <end position="1416"/>
    </location>
</feature>
<feature type="region of interest" description="Disordered" evidence="6">
    <location>
        <begin position="806"/>
        <end position="837"/>
    </location>
</feature>
<feature type="domain" description="Calponin-homology (CH)" evidence="7">
    <location>
        <begin position="1933"/>
        <end position="2038"/>
    </location>
</feature>
<comment type="caution">
    <text evidence="10">The sequence shown here is derived from an EMBL/GenBank/DDBJ whole genome shotgun (WGS) entry which is preliminary data.</text>
</comment>
<evidence type="ECO:0000256" key="1">
    <source>
        <dbReference type="ARBA" id="ARBA00004177"/>
    </source>
</evidence>
<keyword evidence="2" id="KW-0597">Phosphoprotein</keyword>
<feature type="compositionally biased region" description="Polar residues" evidence="6">
    <location>
        <begin position="1593"/>
        <end position="1608"/>
    </location>
</feature>
<dbReference type="PROSITE" id="PS50021">
    <property type="entry name" value="CH"/>
    <property type="match status" value="1"/>
</dbReference>
<organism evidence="10 11">
    <name type="scientific">Dissostichus eleginoides</name>
    <name type="common">Patagonian toothfish</name>
    <name type="synonym">Dissostichus amissus</name>
    <dbReference type="NCBI Taxonomy" id="100907"/>
    <lineage>
        <taxon>Eukaryota</taxon>
        <taxon>Metazoa</taxon>
        <taxon>Chordata</taxon>
        <taxon>Craniata</taxon>
        <taxon>Vertebrata</taxon>
        <taxon>Euteleostomi</taxon>
        <taxon>Actinopterygii</taxon>
        <taxon>Neopterygii</taxon>
        <taxon>Teleostei</taxon>
        <taxon>Neoteleostei</taxon>
        <taxon>Acanthomorphata</taxon>
        <taxon>Eupercaria</taxon>
        <taxon>Perciformes</taxon>
        <taxon>Notothenioidei</taxon>
        <taxon>Nototheniidae</taxon>
        <taxon>Dissostichus</taxon>
    </lineage>
</organism>
<evidence type="ECO:0000256" key="6">
    <source>
        <dbReference type="SAM" id="MobiDB-lite"/>
    </source>
</evidence>
<dbReference type="EMBL" id="JASDAP010000016">
    <property type="protein sequence ID" value="KAK1889598.1"/>
    <property type="molecule type" value="Genomic_DNA"/>
</dbReference>
<feature type="region of interest" description="Disordered" evidence="6">
    <location>
        <begin position="2092"/>
        <end position="2133"/>
    </location>
</feature>
<evidence type="ECO:0000256" key="3">
    <source>
        <dbReference type="ARBA" id="ARBA00022753"/>
    </source>
</evidence>
<feature type="compositionally biased region" description="Acidic residues" evidence="6">
    <location>
        <begin position="187"/>
        <end position="196"/>
    </location>
</feature>
<feature type="region of interest" description="Disordered" evidence="6">
    <location>
        <begin position="590"/>
        <end position="612"/>
    </location>
</feature>
<feature type="compositionally biased region" description="Polar residues" evidence="6">
    <location>
        <begin position="1573"/>
        <end position="1586"/>
    </location>
</feature>
<feature type="region of interest" description="Disordered" evidence="6">
    <location>
        <begin position="734"/>
        <end position="753"/>
    </location>
</feature>
<feature type="compositionally biased region" description="Basic and acidic residues" evidence="6">
    <location>
        <begin position="2173"/>
        <end position="2195"/>
    </location>
</feature>
<sequence>MTSVWKRLQRVGKRASKFQFAASFQELTIECTKKWQPDKLRVVWIRRNRRHGTKLHSWQPGIKNPYRGTVLWQVPESLDINVTLFKEPTAEEFEDKDWTFVIENETKGRRKVLASADINMKKFASATPAQYDVTLKLKPMSVKVVEATLKLNLSCIFLKEGKATDEDMQSLASLLSMKQSDIGNLDDFADSDDEGGEERRASFGPASHVTASASSFMRVHDLAWRPAMESGPAEMDWKATSGISSTISAPSQPPLPKPPEPPVPSSLCIRPPSTGPQARPSPYAYSLPAFTRAHPPALPKIFQPAAGSVPISAPRRPHSFHSGSTPAEGLEAFTFTPPKATSFLSSSPPDPSLHTPTLPVGEPGSGLTRPTSLPSAPETASWQNEWRPPKSQAPLAQPAISPKFLHLSANDPGKPAVLQKNPIETPSSVSVHPGPSSEQRLQGGSAFVPSWRPQVPATLQTPLPSLSPPSALISFGPPPSQPHISQTDQDEEFKRQLSTLNEEDNQSTTPTTPDPRLPPSFRTESSRASERKSDAQFGSEVVKASEGPESMASLLPLSPRMPVTPGLNYFEMPTTKMDQTESLPTMKLPQIQPTVPPSLTAPKQNPDPQVNTSASVKEVLDNPRSHKKSKISFQLGNPIAQPELVKNVPFTPTNPQPTSRSLQGALLHFPQTAATSDTKAIEVTLKKEAVTMDLGNERTSASVSSCLRDASSASSPMVMNKIPDVQSGDCSIVKNQKKKKPKRNTKKKSPVPIPVMDQTTICNWTVSDKVSAQQATTDNLLKQKEDFKVDLASSYKKSFDAHGLDPEHCMANGRTENDVRSTNERPVSEKDSSITGGHVVPSPVVSVEEKCVYISKVEVGPLCTSGFSIPHSPSTIQPKVEIEGTVAKEKFKGSAKQSIDLCVDHGYETVASILGPSGSALAEVEHQPKAVSSMDLKDKTVTPSDESSTHFVDKTTAIQKIEGQFQDVPPQHNTEYLTSAEPYMLDSPSPPTSESDDGISICVNMKKWPPLTEADISKISKEDGEQVQEAFLDHTKERSLTGHDSDQTPVDDESLLARHQTETEQDEVRKVSTSPKLDKGPQQTNMEGVSATSQQPTSNESLTGTNVRKEMHMDKPAGFQDISPIGPQADFAVPQRGRKPKRKVPDPQKKKFDQKEETVPVRPLRRKDSLTPDRKHKTDSLTVKPLPEVVPVQSEGRNAADEIQPATDPCCNLNKQDTSTALDVPQNGHVQDAPNTGDYRQKEETKSVQSIVVVAPPRVKRRDSSLPPVKPPRRKGSVTRDSSVRKTNDQQHLKAQVSSSLKTTDPVSSQPCESSSGTPCDGEDSVGSASLQTDTELVCSKQTSSTPGSPKKDSNTTVQASSPKEIESITPKQEPDTFCAKQTASLSIIKKIRLPKRNKKLTSSKSGKIETDKESVKPVQIENAMEEIKQANNTGDASVDKSNTTYCQKSQDESEIAESEMGKQTTLQTVTAMASTSTVSHVEDAEREGCPSSLSSTTKEWSMVQHSKGVPSPLGDKPSTSTEEDAPVKLRRSRLIIESSVQVEDGHISEKPSGASSLPVPKARVKKRLSGSFPDNITISGSSPSCQEDKVTDNTCLGSVQQNEQSSLPVPLPRAKKRLSATYSDSPPPVDNAFPIEMELSQINLEDTSASKKTKEGSTSLDSRMISEVPVEGEDGAAASETKEGSTSLDSRVISEVPVEGEDGAAASETKEGSTSLDSRVISEVPVEGEDGAAASETKEGSTLLDSSVISEAAVQGKDGAAASELEQGMLEAMGEEDFTLVDSVEDTEKALDEIIKGWTFTEKPIATRDSENAAKLGSEQADIEKVLGAEVDMSLASTVAPSQDDWLHVANDKDNDKDSELTEINSRKEMRDEELDFGFESVDVDTGCLQEERKREKSAAAIHEGGEPTTPQKIPADGAASMEGFSPSPSLVTSSQSLLDWCQEVTQGHKGLKITNFSTSWRNGLAFCAILHHFQPEKINYEMLDPYDIKINNKKAFHGFAELGISRLMEPSDMVMLAVPDRLIVMTYLNQIRTHFTGQQLSVLHIEKDSSESSYAVAGERDVQEDPEATARYCAQRLQEGGISLETNGTAAAAESDSNTGEVLPPPRTKRVAGAGGAKLPVAPPRTHFMSKTGFSHVKDADLVKKRRSQRRSGSLEEGDISVVVEEQEDSMISRKKSDTERTEAVVEEGRPEGQDPSQYVLSQMEALEAEQNHIDNRAGVVERKLRQLLETGSDKLEEERLIQEWFMLVNKKNALIRRQDHLQLLLEEQDLERKFELLNKELRDMMAMEERHKSQDQKHREQLLLQELVSLVNQRDELVQNIDAKERGAVEEDERLERGLEQRRRKYAKQQKEKCVMQ</sequence>
<dbReference type="PROSITE" id="PS51848">
    <property type="entry name" value="BMERB"/>
    <property type="match status" value="1"/>
</dbReference>
<dbReference type="InterPro" id="IPR036872">
    <property type="entry name" value="CH_dom_sf"/>
</dbReference>
<dbReference type="SMART" id="SM01203">
    <property type="entry name" value="DUF3585"/>
    <property type="match status" value="1"/>
</dbReference>
<dbReference type="Pfam" id="PF12130">
    <property type="entry name" value="bMERB_dom"/>
    <property type="match status" value="1"/>
</dbReference>
<dbReference type="PANTHER" id="PTHR23167">
    <property type="entry name" value="CALPONIN HOMOLOGY DOMAIN-CONTAINING PROTEIN DDB_G0272472-RELATED"/>
    <property type="match status" value="1"/>
</dbReference>
<feature type="compositionally biased region" description="Low complexity" evidence="6">
    <location>
        <begin position="341"/>
        <end position="359"/>
    </location>
</feature>
<evidence type="ECO:0000313" key="10">
    <source>
        <dbReference type="EMBL" id="KAK1889598.1"/>
    </source>
</evidence>
<feature type="coiled-coil region" evidence="5">
    <location>
        <begin position="2263"/>
        <end position="2290"/>
    </location>
</feature>
<gene>
    <name evidence="10" type="ORF">KUDE01_014273</name>
</gene>
<name>A0AAD9BWA7_DISEL</name>
<feature type="compositionally biased region" description="Basic and acidic residues" evidence="6">
    <location>
        <begin position="524"/>
        <end position="534"/>
    </location>
</feature>
<dbReference type="Pfam" id="PF00307">
    <property type="entry name" value="CH"/>
    <property type="match status" value="1"/>
</dbReference>
<dbReference type="PROSITE" id="PS51840">
    <property type="entry name" value="C2_NT"/>
    <property type="match status" value="1"/>
</dbReference>
<feature type="compositionally biased region" description="Polar residues" evidence="6">
    <location>
        <begin position="1296"/>
        <end position="1318"/>
    </location>
</feature>
<proteinExistence type="predicted"/>
<feature type="region of interest" description="Disordered" evidence="6">
    <location>
        <begin position="338"/>
        <end position="559"/>
    </location>
</feature>
<feature type="compositionally biased region" description="Polar residues" evidence="6">
    <location>
        <begin position="1327"/>
        <end position="1348"/>
    </location>
</feature>